<protein>
    <submittedName>
        <fullName evidence="2 3">Uncharacterized protein</fullName>
    </submittedName>
</protein>
<dbReference type="AlphaFoldDB" id="L1J5V8"/>
<dbReference type="EnsemblProtists" id="EKX43504">
    <property type="protein sequence ID" value="EKX43504"/>
    <property type="gene ID" value="GUITHDRAFT_153282"/>
</dbReference>
<proteinExistence type="predicted"/>
<feature type="transmembrane region" description="Helical" evidence="1">
    <location>
        <begin position="119"/>
        <end position="139"/>
    </location>
</feature>
<dbReference type="EMBL" id="JH993010">
    <property type="protein sequence ID" value="EKX43504.1"/>
    <property type="molecule type" value="Genomic_DNA"/>
</dbReference>
<keyword evidence="1" id="KW-0472">Membrane</keyword>
<evidence type="ECO:0000313" key="4">
    <source>
        <dbReference type="Proteomes" id="UP000011087"/>
    </source>
</evidence>
<evidence type="ECO:0000256" key="1">
    <source>
        <dbReference type="SAM" id="Phobius"/>
    </source>
</evidence>
<accession>L1J5V8</accession>
<dbReference type="Proteomes" id="UP000011087">
    <property type="component" value="Unassembled WGS sequence"/>
</dbReference>
<organism evidence="2">
    <name type="scientific">Guillardia theta (strain CCMP2712)</name>
    <name type="common">Cryptophyte</name>
    <dbReference type="NCBI Taxonomy" id="905079"/>
    <lineage>
        <taxon>Eukaryota</taxon>
        <taxon>Cryptophyceae</taxon>
        <taxon>Pyrenomonadales</taxon>
        <taxon>Geminigeraceae</taxon>
        <taxon>Guillardia</taxon>
    </lineage>
</organism>
<dbReference type="RefSeq" id="XP_005830484.1">
    <property type="nucleotide sequence ID" value="XM_005830427.1"/>
</dbReference>
<dbReference type="GeneID" id="17300185"/>
<dbReference type="HOGENOM" id="CLU_1690076_0_0_1"/>
<feature type="transmembrane region" description="Helical" evidence="1">
    <location>
        <begin position="72"/>
        <end position="92"/>
    </location>
</feature>
<keyword evidence="4" id="KW-1185">Reference proteome</keyword>
<reference evidence="2 4" key="1">
    <citation type="journal article" date="2012" name="Nature">
        <title>Algal genomes reveal evolutionary mosaicism and the fate of nucleomorphs.</title>
        <authorList>
            <consortium name="DOE Joint Genome Institute"/>
            <person name="Curtis B.A."/>
            <person name="Tanifuji G."/>
            <person name="Burki F."/>
            <person name="Gruber A."/>
            <person name="Irimia M."/>
            <person name="Maruyama S."/>
            <person name="Arias M.C."/>
            <person name="Ball S.G."/>
            <person name="Gile G.H."/>
            <person name="Hirakawa Y."/>
            <person name="Hopkins J.F."/>
            <person name="Kuo A."/>
            <person name="Rensing S.A."/>
            <person name="Schmutz J."/>
            <person name="Symeonidi A."/>
            <person name="Elias M."/>
            <person name="Eveleigh R.J."/>
            <person name="Herman E.K."/>
            <person name="Klute M.J."/>
            <person name="Nakayama T."/>
            <person name="Obornik M."/>
            <person name="Reyes-Prieto A."/>
            <person name="Armbrust E.V."/>
            <person name="Aves S.J."/>
            <person name="Beiko R.G."/>
            <person name="Coutinho P."/>
            <person name="Dacks J.B."/>
            <person name="Durnford D.G."/>
            <person name="Fast N.M."/>
            <person name="Green B.R."/>
            <person name="Grisdale C.J."/>
            <person name="Hempel F."/>
            <person name="Henrissat B."/>
            <person name="Hoppner M.P."/>
            <person name="Ishida K."/>
            <person name="Kim E."/>
            <person name="Koreny L."/>
            <person name="Kroth P.G."/>
            <person name="Liu Y."/>
            <person name="Malik S.B."/>
            <person name="Maier U.G."/>
            <person name="McRose D."/>
            <person name="Mock T."/>
            <person name="Neilson J.A."/>
            <person name="Onodera N.T."/>
            <person name="Poole A.M."/>
            <person name="Pritham E.J."/>
            <person name="Richards T.A."/>
            <person name="Rocap G."/>
            <person name="Roy S.W."/>
            <person name="Sarai C."/>
            <person name="Schaack S."/>
            <person name="Shirato S."/>
            <person name="Slamovits C.H."/>
            <person name="Spencer D.F."/>
            <person name="Suzuki S."/>
            <person name="Worden A.Z."/>
            <person name="Zauner S."/>
            <person name="Barry K."/>
            <person name="Bell C."/>
            <person name="Bharti A.K."/>
            <person name="Crow J.A."/>
            <person name="Grimwood J."/>
            <person name="Kramer R."/>
            <person name="Lindquist E."/>
            <person name="Lucas S."/>
            <person name="Salamov A."/>
            <person name="McFadden G.I."/>
            <person name="Lane C.E."/>
            <person name="Keeling P.J."/>
            <person name="Gray M.W."/>
            <person name="Grigoriev I.V."/>
            <person name="Archibald J.M."/>
        </authorList>
    </citation>
    <scope>NUCLEOTIDE SEQUENCE</scope>
    <source>
        <strain evidence="2 4">CCMP2712</strain>
    </source>
</reference>
<reference evidence="3" key="3">
    <citation type="submission" date="2016-03" db="UniProtKB">
        <authorList>
            <consortium name="EnsemblProtists"/>
        </authorList>
    </citation>
    <scope>IDENTIFICATION</scope>
</reference>
<dbReference type="KEGG" id="gtt:GUITHDRAFT_153282"/>
<evidence type="ECO:0000313" key="2">
    <source>
        <dbReference type="EMBL" id="EKX43504.1"/>
    </source>
</evidence>
<evidence type="ECO:0000313" key="3">
    <source>
        <dbReference type="EnsemblProtists" id="EKX43504"/>
    </source>
</evidence>
<gene>
    <name evidence="2" type="ORF">GUITHDRAFT_153282</name>
</gene>
<name>L1J5V8_GUITC</name>
<dbReference type="PaxDb" id="55529-EKX43504"/>
<keyword evidence="1" id="KW-1133">Transmembrane helix</keyword>
<keyword evidence="1" id="KW-0812">Transmembrane</keyword>
<sequence length="156" mass="17272">MAGSRARYRMEELLRSSNMIKVPRWLTMRARERLAVSSETSRCRLGGARGFMTEGGMKGHTDEKEDPMVRNAWIATLTCTSAMFGGGIALGYNTLLPAWATFHAGGVVACSLKKQPFEIAMHALIFSGVMLYWTGYWGGETSQQRAIGKNGEEDDR</sequence>
<reference evidence="4" key="2">
    <citation type="submission" date="2012-11" db="EMBL/GenBank/DDBJ databases">
        <authorList>
            <person name="Kuo A."/>
            <person name="Curtis B.A."/>
            <person name="Tanifuji G."/>
            <person name="Burki F."/>
            <person name="Gruber A."/>
            <person name="Irimia M."/>
            <person name="Maruyama S."/>
            <person name="Arias M.C."/>
            <person name="Ball S.G."/>
            <person name="Gile G.H."/>
            <person name="Hirakawa Y."/>
            <person name="Hopkins J.F."/>
            <person name="Rensing S.A."/>
            <person name="Schmutz J."/>
            <person name="Symeonidi A."/>
            <person name="Elias M."/>
            <person name="Eveleigh R.J."/>
            <person name="Herman E.K."/>
            <person name="Klute M.J."/>
            <person name="Nakayama T."/>
            <person name="Obornik M."/>
            <person name="Reyes-Prieto A."/>
            <person name="Armbrust E.V."/>
            <person name="Aves S.J."/>
            <person name="Beiko R.G."/>
            <person name="Coutinho P."/>
            <person name="Dacks J.B."/>
            <person name="Durnford D.G."/>
            <person name="Fast N.M."/>
            <person name="Green B.R."/>
            <person name="Grisdale C."/>
            <person name="Hempe F."/>
            <person name="Henrissat B."/>
            <person name="Hoppner M.P."/>
            <person name="Ishida K.-I."/>
            <person name="Kim E."/>
            <person name="Koreny L."/>
            <person name="Kroth P.G."/>
            <person name="Liu Y."/>
            <person name="Malik S.-B."/>
            <person name="Maier U.G."/>
            <person name="McRose D."/>
            <person name="Mock T."/>
            <person name="Neilson J.A."/>
            <person name="Onodera N.T."/>
            <person name="Poole A.M."/>
            <person name="Pritham E.J."/>
            <person name="Richards T.A."/>
            <person name="Rocap G."/>
            <person name="Roy S.W."/>
            <person name="Sarai C."/>
            <person name="Schaack S."/>
            <person name="Shirato S."/>
            <person name="Slamovits C.H."/>
            <person name="Spencer D.F."/>
            <person name="Suzuki S."/>
            <person name="Worden A.Z."/>
            <person name="Zauner S."/>
            <person name="Barry K."/>
            <person name="Bell C."/>
            <person name="Bharti A.K."/>
            <person name="Crow J.A."/>
            <person name="Grimwood J."/>
            <person name="Kramer R."/>
            <person name="Lindquist E."/>
            <person name="Lucas S."/>
            <person name="Salamov A."/>
            <person name="McFadden G.I."/>
            <person name="Lane C.E."/>
            <person name="Keeling P.J."/>
            <person name="Gray M.W."/>
            <person name="Grigoriev I.V."/>
            <person name="Archibald J.M."/>
        </authorList>
    </citation>
    <scope>NUCLEOTIDE SEQUENCE</scope>
    <source>
        <strain evidence="4">CCMP2712</strain>
    </source>
</reference>